<evidence type="ECO:0000256" key="4">
    <source>
        <dbReference type="ARBA" id="ARBA00022475"/>
    </source>
</evidence>
<evidence type="ECO:0000256" key="3">
    <source>
        <dbReference type="ARBA" id="ARBA00022448"/>
    </source>
</evidence>
<evidence type="ECO:0000256" key="1">
    <source>
        <dbReference type="ARBA" id="ARBA00004651"/>
    </source>
</evidence>
<protein>
    <submittedName>
        <fullName evidence="9">Iron ABC transporter permease</fullName>
    </submittedName>
</protein>
<dbReference type="PANTHER" id="PTHR30472">
    <property type="entry name" value="FERRIC ENTEROBACTIN TRANSPORT SYSTEM PERMEASE PROTEIN"/>
    <property type="match status" value="1"/>
</dbReference>
<keyword evidence="10" id="KW-1185">Reference proteome</keyword>
<evidence type="ECO:0000256" key="6">
    <source>
        <dbReference type="ARBA" id="ARBA00022989"/>
    </source>
</evidence>
<name>A0ABT1TZ08_9GAMM</name>
<keyword evidence="7 8" id="KW-0472">Membrane</keyword>
<organism evidence="9 10">
    <name type="scientific">Methylomonas rosea</name>
    <dbReference type="NCBI Taxonomy" id="2952227"/>
    <lineage>
        <taxon>Bacteria</taxon>
        <taxon>Pseudomonadati</taxon>
        <taxon>Pseudomonadota</taxon>
        <taxon>Gammaproteobacteria</taxon>
        <taxon>Methylococcales</taxon>
        <taxon>Methylococcaceae</taxon>
        <taxon>Methylomonas</taxon>
    </lineage>
</organism>
<evidence type="ECO:0000256" key="5">
    <source>
        <dbReference type="ARBA" id="ARBA00022692"/>
    </source>
</evidence>
<accession>A0ABT1TZ08</accession>
<dbReference type="InterPro" id="IPR000522">
    <property type="entry name" value="ABC_transptr_permease_BtuC"/>
</dbReference>
<dbReference type="Pfam" id="PF01032">
    <property type="entry name" value="FecCD"/>
    <property type="match status" value="1"/>
</dbReference>
<keyword evidence="6 8" id="KW-1133">Transmembrane helix</keyword>
<comment type="similarity">
    <text evidence="2">Belongs to the binding-protein-dependent transport system permease family. FecCD subfamily.</text>
</comment>
<dbReference type="PANTHER" id="PTHR30472:SF25">
    <property type="entry name" value="ABC TRANSPORTER PERMEASE PROTEIN MJ0876-RELATED"/>
    <property type="match status" value="1"/>
</dbReference>
<dbReference type="RefSeq" id="WP_256608809.1">
    <property type="nucleotide sequence ID" value="NZ_JANIBL010000149.1"/>
</dbReference>
<keyword evidence="4" id="KW-1003">Cell membrane</keyword>
<reference evidence="9 10" key="1">
    <citation type="submission" date="2022-07" db="EMBL/GenBank/DDBJ databases">
        <title>Methylomonas rivi sp. nov., Methylomonas rosea sp. nov., Methylomonas aureus sp. nov. and Methylomonas subterranea sp. nov., four novel methanotrophs isolated from a freshwater creek and the deep terrestrial subsurface.</title>
        <authorList>
            <person name="Abin C."/>
            <person name="Sankaranarayanan K."/>
            <person name="Garner C."/>
            <person name="Sindelar R."/>
            <person name="Kotary K."/>
            <person name="Garner R."/>
            <person name="Barclay S."/>
            <person name="Lawson P."/>
            <person name="Krumholz L."/>
        </authorList>
    </citation>
    <scope>NUCLEOTIDE SEQUENCE [LARGE SCALE GENOMIC DNA]</scope>
    <source>
        <strain evidence="9 10">WSC-7</strain>
    </source>
</reference>
<feature type="non-terminal residue" evidence="9">
    <location>
        <position position="1"/>
    </location>
</feature>
<comment type="caution">
    <text evidence="9">The sequence shown here is derived from an EMBL/GenBank/DDBJ whole genome shotgun (WGS) entry which is preliminary data.</text>
</comment>
<evidence type="ECO:0000256" key="8">
    <source>
        <dbReference type="SAM" id="Phobius"/>
    </source>
</evidence>
<feature type="transmembrane region" description="Helical" evidence="8">
    <location>
        <begin position="40"/>
        <end position="63"/>
    </location>
</feature>
<evidence type="ECO:0000313" key="10">
    <source>
        <dbReference type="Proteomes" id="UP001524570"/>
    </source>
</evidence>
<evidence type="ECO:0000256" key="7">
    <source>
        <dbReference type="ARBA" id="ARBA00023136"/>
    </source>
</evidence>
<evidence type="ECO:0000313" key="9">
    <source>
        <dbReference type="EMBL" id="MCQ8120010.1"/>
    </source>
</evidence>
<evidence type="ECO:0000256" key="2">
    <source>
        <dbReference type="ARBA" id="ARBA00007935"/>
    </source>
</evidence>
<gene>
    <name evidence="9" type="ORF">NP589_21550</name>
</gene>
<dbReference type="Proteomes" id="UP001524570">
    <property type="component" value="Unassembled WGS sequence"/>
</dbReference>
<dbReference type="SUPFAM" id="SSF81345">
    <property type="entry name" value="ABC transporter involved in vitamin B12 uptake, BtuC"/>
    <property type="match status" value="1"/>
</dbReference>
<feature type="transmembrane region" description="Helical" evidence="8">
    <location>
        <begin position="75"/>
        <end position="95"/>
    </location>
</feature>
<sequence length="110" mass="11024">SSTPVRVGTVAVVALLTGASVALAGPIPFLGLIAPYCARVLAGAALASQLAYSIPLGAALMLSADLTARLLLAPFEAPVSAVLAVIGAPLLIWIVHRDATLALMPVGSER</sequence>
<dbReference type="InterPro" id="IPR037294">
    <property type="entry name" value="ABC_BtuC-like"/>
</dbReference>
<dbReference type="Gene3D" id="1.10.3470.10">
    <property type="entry name" value="ABC transporter involved in vitamin B12 uptake, BtuC"/>
    <property type="match status" value="1"/>
</dbReference>
<comment type="subcellular location">
    <subcellularLocation>
        <location evidence="1">Cell membrane</location>
        <topology evidence="1">Multi-pass membrane protein</topology>
    </subcellularLocation>
</comment>
<keyword evidence="3" id="KW-0813">Transport</keyword>
<proteinExistence type="inferred from homology"/>
<keyword evidence="5 8" id="KW-0812">Transmembrane</keyword>
<dbReference type="EMBL" id="JANIBL010000149">
    <property type="protein sequence ID" value="MCQ8120010.1"/>
    <property type="molecule type" value="Genomic_DNA"/>
</dbReference>